<dbReference type="SUPFAM" id="SSF56770">
    <property type="entry name" value="HydA/Nqo6-like"/>
    <property type="match status" value="1"/>
</dbReference>
<dbReference type="InterPro" id="IPR019546">
    <property type="entry name" value="TAT_signal_bac_arc"/>
</dbReference>
<protein>
    <recommendedName>
        <fullName evidence="6">hydrogenase (acceptor)</fullName>
        <ecNumber evidence="6">1.12.99.6</ecNumber>
    </recommendedName>
    <alternativeName>
        <fullName evidence="14">NiFe hydrogenase</fullName>
    </alternativeName>
</protein>
<dbReference type="HOGENOM" id="CLU_046107_0_1_6"/>
<dbReference type="GO" id="GO:0009061">
    <property type="term" value="P:anaerobic respiration"/>
    <property type="evidence" value="ECO:0007669"/>
    <property type="project" value="TreeGrafter"/>
</dbReference>
<dbReference type="GO" id="GO:0016020">
    <property type="term" value="C:membrane"/>
    <property type="evidence" value="ECO:0007669"/>
    <property type="project" value="TreeGrafter"/>
</dbReference>
<dbReference type="InterPro" id="IPR037148">
    <property type="entry name" value="NiFe-Hase_small_C_sf"/>
</dbReference>
<dbReference type="PIRSF" id="PIRSF000310">
    <property type="entry name" value="NiFe_hyd_ssu"/>
    <property type="match status" value="1"/>
</dbReference>
<feature type="region of interest" description="Disordered" evidence="17">
    <location>
        <begin position="358"/>
        <end position="379"/>
    </location>
</feature>
<keyword evidence="8 16" id="KW-0479">Metal-binding</keyword>
<feature type="binding site" evidence="16">
    <location>
        <position position="293"/>
    </location>
    <ligand>
        <name>[3Fe-4S] cluster</name>
        <dbReference type="ChEBI" id="CHEBI:21137"/>
    </ligand>
</feature>
<keyword evidence="12 16" id="KW-0411">Iron-sulfur</keyword>
<evidence type="ECO:0000256" key="13">
    <source>
        <dbReference type="ARBA" id="ARBA00023291"/>
    </source>
</evidence>
<feature type="domain" description="NADH:ubiquinone oxidoreductase-like 20kDa subunit" evidence="19">
    <location>
        <begin position="59"/>
        <end position="204"/>
    </location>
</feature>
<dbReference type="GO" id="GO:0008901">
    <property type="term" value="F:ferredoxin hydrogenase activity"/>
    <property type="evidence" value="ECO:0007669"/>
    <property type="project" value="InterPro"/>
</dbReference>
<dbReference type="eggNOG" id="COG1740">
    <property type="taxonomic scope" value="Bacteria"/>
</dbReference>
<dbReference type="Gene3D" id="4.10.480.10">
    <property type="entry name" value="Cytochrome-c3 hydrogenase, C-terminal domain"/>
    <property type="match status" value="1"/>
</dbReference>
<dbReference type="RefSeq" id="WP_002443822.1">
    <property type="nucleotide sequence ID" value="NC_017910.1"/>
</dbReference>
<evidence type="ECO:0000256" key="8">
    <source>
        <dbReference type="ARBA" id="ARBA00022723"/>
    </source>
</evidence>
<proteinExistence type="inferred from homology"/>
<accession>I2B8S5</accession>
<feature type="binding site" evidence="16">
    <location>
        <position position="263"/>
    </location>
    <ligand>
        <name>[4Fe-4S] cluster</name>
        <dbReference type="ChEBI" id="CHEBI:49883"/>
        <label>2</label>
    </ligand>
</feature>
<dbReference type="PANTHER" id="PTHR30013:SF7">
    <property type="entry name" value="HYDROGENASE-2 SMALL CHAIN"/>
    <property type="match status" value="1"/>
</dbReference>
<evidence type="ECO:0000256" key="5">
    <source>
        <dbReference type="ARBA" id="ARBA00011771"/>
    </source>
</evidence>
<dbReference type="InterPro" id="IPR006311">
    <property type="entry name" value="TAT_signal"/>
</dbReference>
<feature type="binding site" evidence="16">
    <location>
        <position position="272"/>
    </location>
    <ligand>
        <name>[3Fe-4S] cluster</name>
        <dbReference type="ChEBI" id="CHEBI:21137"/>
    </ligand>
</feature>
<keyword evidence="7 16" id="KW-0004">4Fe-4S</keyword>
<evidence type="ECO:0000256" key="11">
    <source>
        <dbReference type="ARBA" id="ARBA00023004"/>
    </source>
</evidence>
<evidence type="ECO:0000256" key="3">
    <source>
        <dbReference type="ARBA" id="ARBA00004196"/>
    </source>
</evidence>
<evidence type="ECO:0000256" key="9">
    <source>
        <dbReference type="ARBA" id="ARBA00022729"/>
    </source>
</evidence>
<keyword evidence="9 18" id="KW-0732">Signal</keyword>
<dbReference type="PROSITE" id="PS51318">
    <property type="entry name" value="TAT"/>
    <property type="match status" value="1"/>
</dbReference>
<accession>K6W4L6</accession>
<dbReference type="InterPro" id="IPR001821">
    <property type="entry name" value="NiFe_hydrogenase_ssu"/>
</dbReference>
<evidence type="ECO:0000256" key="4">
    <source>
        <dbReference type="ARBA" id="ARBA00006605"/>
    </source>
</evidence>
<dbReference type="KEGG" id="ebt:EBL_c18350"/>
<feature type="domain" description="Cytochrome-c3 hydrogenase C-terminal" evidence="20">
    <location>
        <begin position="224"/>
        <end position="301"/>
    </location>
</feature>
<feature type="binding site" evidence="16">
    <location>
        <position position="296"/>
    </location>
    <ligand>
        <name>[3Fe-4S] cluster</name>
        <dbReference type="ChEBI" id="CHEBI:21137"/>
    </ligand>
</feature>
<keyword evidence="22" id="KW-1185">Reference proteome</keyword>
<dbReference type="EC" id="1.12.99.6" evidence="6"/>
<dbReference type="EMBL" id="CP001560">
    <property type="protein sequence ID" value="AFJ46929.1"/>
    <property type="molecule type" value="Genomic_DNA"/>
</dbReference>
<feature type="binding site" evidence="16">
    <location>
        <position position="59"/>
    </location>
    <ligand>
        <name>[4Fe-4S] cluster</name>
        <dbReference type="ChEBI" id="CHEBI:49883"/>
        <label>1</label>
    </ligand>
</feature>
<organism evidence="21 22">
    <name type="scientific">Shimwellia blattae (strain ATCC 29907 / DSM 4481 / JCM 1650 / NBRC 105725 / CDC 9005-74)</name>
    <name type="common">Escherichia blattae</name>
    <dbReference type="NCBI Taxonomy" id="630626"/>
    <lineage>
        <taxon>Bacteria</taxon>
        <taxon>Pseudomonadati</taxon>
        <taxon>Pseudomonadota</taxon>
        <taxon>Gammaproteobacteria</taxon>
        <taxon>Enterobacterales</taxon>
        <taxon>Enterobacteriaceae</taxon>
        <taxon>Shimwellia</taxon>
    </lineage>
</organism>
<dbReference type="NCBIfam" id="NF007779">
    <property type="entry name" value="PRK10468.1"/>
    <property type="match status" value="1"/>
</dbReference>
<dbReference type="FunFam" id="3.40.50.700:FF:000001">
    <property type="entry name" value="Hydrogenase 2 small subunit"/>
    <property type="match status" value="1"/>
</dbReference>
<dbReference type="Pfam" id="PF14720">
    <property type="entry name" value="NiFe_hyd_SSU_C"/>
    <property type="match status" value="1"/>
</dbReference>
<dbReference type="GO" id="GO:0033748">
    <property type="term" value="F:hydrogenase (acceptor) activity"/>
    <property type="evidence" value="ECO:0007669"/>
    <property type="project" value="UniProtKB-EC"/>
</dbReference>
<dbReference type="NCBIfam" id="TIGR01409">
    <property type="entry name" value="TAT_signal_seq"/>
    <property type="match status" value="1"/>
</dbReference>
<keyword evidence="11 16" id="KW-0408">Iron</keyword>
<dbReference type="PATRIC" id="fig|630626.3.peg.1781"/>
<dbReference type="OrthoDB" id="9766729at2"/>
<dbReference type="PRINTS" id="PR00614">
    <property type="entry name" value="NIHGNASESMLL"/>
</dbReference>
<feature type="binding site" evidence="16">
    <location>
        <position position="62"/>
    </location>
    <ligand>
        <name>[4Fe-4S] cluster</name>
        <dbReference type="ChEBI" id="CHEBI:49883"/>
        <label>1</label>
    </ligand>
</feature>
<evidence type="ECO:0000256" key="14">
    <source>
        <dbReference type="ARBA" id="ARBA00031163"/>
    </source>
</evidence>
<evidence type="ECO:0000256" key="16">
    <source>
        <dbReference type="PIRSR" id="PIRSR000310-1"/>
    </source>
</evidence>
<dbReference type="InterPro" id="IPR037024">
    <property type="entry name" value="NiFe_Hase_small_N_sf"/>
</dbReference>
<evidence type="ECO:0000256" key="10">
    <source>
        <dbReference type="ARBA" id="ARBA00023002"/>
    </source>
</evidence>
<dbReference type="GO" id="GO:0044569">
    <property type="term" value="C:[Ni-Fe] hydrogenase complex"/>
    <property type="evidence" value="ECO:0007669"/>
    <property type="project" value="TreeGrafter"/>
</dbReference>
<evidence type="ECO:0000256" key="15">
    <source>
        <dbReference type="ARBA" id="ARBA00048757"/>
    </source>
</evidence>
<dbReference type="Gene3D" id="3.40.50.700">
    <property type="entry name" value="NADH:ubiquinone oxidoreductase-like, 20kDa subunit"/>
    <property type="match status" value="1"/>
</dbReference>
<evidence type="ECO:0000259" key="20">
    <source>
        <dbReference type="Pfam" id="PF14720"/>
    </source>
</evidence>
<feature type="binding site" evidence="16">
    <location>
        <position position="232"/>
    </location>
    <ligand>
        <name>[4Fe-4S] cluster</name>
        <dbReference type="ChEBI" id="CHEBI:49883"/>
        <label>2</label>
    </ligand>
</feature>
<dbReference type="GO" id="GO:0051538">
    <property type="term" value="F:3 iron, 4 sulfur cluster binding"/>
    <property type="evidence" value="ECO:0007669"/>
    <property type="project" value="UniProtKB-KW"/>
</dbReference>
<dbReference type="Pfam" id="PF01058">
    <property type="entry name" value="Oxidored_q6"/>
    <property type="match status" value="1"/>
</dbReference>
<feature type="chain" id="PRO_5003655320" description="hydrogenase (acceptor)" evidence="18">
    <location>
        <begin position="36"/>
        <end position="379"/>
    </location>
</feature>
<evidence type="ECO:0000256" key="1">
    <source>
        <dbReference type="ARBA" id="ARBA00001927"/>
    </source>
</evidence>
<comment type="cofactor">
    <cofactor evidence="1">
        <name>[3Fe-4S] cluster</name>
        <dbReference type="ChEBI" id="CHEBI:21137"/>
    </cofactor>
</comment>
<comment type="cofactor">
    <cofactor evidence="2">
        <name>[4Fe-4S] cluster</name>
        <dbReference type="ChEBI" id="CHEBI:49883"/>
    </cofactor>
</comment>
<dbReference type="STRING" id="630626.EBL_c18350"/>
<dbReference type="PANTHER" id="PTHR30013">
    <property type="entry name" value="NIFE / NIFESE HYDROGENASE SMALL SUBUNIT FAMILY MEMBER"/>
    <property type="match status" value="1"/>
</dbReference>
<evidence type="ECO:0000256" key="6">
    <source>
        <dbReference type="ARBA" id="ARBA00012082"/>
    </source>
</evidence>
<dbReference type="GO" id="GO:0009055">
    <property type="term" value="F:electron transfer activity"/>
    <property type="evidence" value="ECO:0007669"/>
    <property type="project" value="TreeGrafter"/>
</dbReference>
<feature type="binding site" evidence="16">
    <location>
        <position position="191"/>
    </location>
    <ligand>
        <name>[4Fe-4S] cluster</name>
        <dbReference type="ChEBI" id="CHEBI:49883"/>
        <label>1</label>
    </ligand>
</feature>
<evidence type="ECO:0000256" key="7">
    <source>
        <dbReference type="ARBA" id="ARBA00022485"/>
    </source>
</evidence>
<dbReference type="Proteomes" id="UP000001955">
    <property type="component" value="Chromosome"/>
</dbReference>
<dbReference type="InterPro" id="IPR027394">
    <property type="entry name" value="Cytochrome-c3_hydrogenase_C"/>
</dbReference>
<comment type="subcellular location">
    <subcellularLocation>
        <location evidence="3">Cell envelope</location>
    </subcellularLocation>
</comment>
<reference evidence="21 22" key="1">
    <citation type="journal article" date="2012" name="J. Bacteriol.">
        <title>Complete genome sequence of the B12-producing Shimwellia blattae strain DSM 4481, isolated from a cockroach.</title>
        <authorList>
            <person name="Brzuszkiewicz E."/>
            <person name="Waschkowitz T."/>
            <person name="Wiezer A."/>
            <person name="Daniel R."/>
        </authorList>
    </citation>
    <scope>NUCLEOTIDE SEQUENCE [LARGE SCALE GENOMIC DNA]</scope>
    <source>
        <strain evidence="22">ATCC 29907 / DSM 4481 / JCM 1650 / NBRC 105725 / CDC 9005-74</strain>
    </source>
</reference>
<comment type="catalytic activity">
    <reaction evidence="15">
        <text>H2 + A = AH2</text>
        <dbReference type="Rhea" id="RHEA:12116"/>
        <dbReference type="ChEBI" id="CHEBI:13193"/>
        <dbReference type="ChEBI" id="CHEBI:17499"/>
        <dbReference type="ChEBI" id="CHEBI:18276"/>
        <dbReference type="EC" id="1.12.99.6"/>
    </reaction>
</comment>
<evidence type="ECO:0000313" key="21">
    <source>
        <dbReference type="EMBL" id="AFJ46929.1"/>
    </source>
</evidence>
<evidence type="ECO:0000256" key="2">
    <source>
        <dbReference type="ARBA" id="ARBA00001966"/>
    </source>
</evidence>
<sequence>MSDQISNLSGQGVSRRTFMKLCAALSATMGLSAHAGSKMASAMSSPERPPVIWIGAQECTGCTESLLRSTHPTLEHLVLDTISLEYHEVLSAAFGHQVEEQKHRAIEKYQGKFVLVVDGSIPLKDGGIYCMVAGKPIVEHIREAASKAAAVIAIGSCSAWGGVPASGPNPTGAVSLQEVIPDIPVINIPGCPPNPHNFLATVAHIITFNRPPKLDAKNRPLFAYERLIHENCERRPHFDAGRFAREYGDEGHRQGWCLYHLGCKGPETYGNCSTLEFCDIGGGIWPVGIGHPCYGCNEQGIGFHKGIAQLAEVYQPTPPAQVPDVQRTEGGKVTLRAVGLLGAVVGAVGGVSVMTVKKLGRNTPPSDDASGDTHHKEKP</sequence>
<keyword evidence="10" id="KW-0560">Oxidoreductase</keyword>
<feature type="binding site" evidence="16">
    <location>
        <position position="257"/>
    </location>
    <ligand>
        <name>[4Fe-4S] cluster</name>
        <dbReference type="ChEBI" id="CHEBI:49883"/>
        <label>2</label>
    </ligand>
</feature>
<gene>
    <name evidence="21" type="ordered locus">EBL_c18350</name>
</gene>
<evidence type="ECO:0000256" key="12">
    <source>
        <dbReference type="ARBA" id="ARBA00023014"/>
    </source>
</evidence>
<dbReference type="AlphaFoldDB" id="I2B8S5"/>
<dbReference type="GO" id="GO:0009375">
    <property type="term" value="C:ferredoxin hydrogenase complex"/>
    <property type="evidence" value="ECO:0007669"/>
    <property type="project" value="InterPro"/>
</dbReference>
<dbReference type="InterPro" id="IPR006137">
    <property type="entry name" value="NADH_UbQ_OxRdtase-like_20kDa"/>
</dbReference>
<feature type="binding site" evidence="16">
    <location>
        <position position="157"/>
    </location>
    <ligand>
        <name>[4Fe-4S] cluster</name>
        <dbReference type="ChEBI" id="CHEBI:49883"/>
        <label>1</label>
    </ligand>
</feature>
<feature type="signal peptide" evidence="18">
    <location>
        <begin position="1"/>
        <end position="35"/>
    </location>
</feature>
<evidence type="ECO:0000256" key="17">
    <source>
        <dbReference type="SAM" id="MobiDB-lite"/>
    </source>
</evidence>
<dbReference type="GO" id="GO:0030313">
    <property type="term" value="C:cell envelope"/>
    <property type="evidence" value="ECO:0007669"/>
    <property type="project" value="UniProtKB-SubCell"/>
</dbReference>
<comment type="subunit">
    <text evidence="5">Heterodimer of a large and a small subunit.</text>
</comment>
<evidence type="ECO:0000256" key="18">
    <source>
        <dbReference type="SAM" id="SignalP"/>
    </source>
</evidence>
<comment type="similarity">
    <text evidence="4">Belongs to the [NiFe]/[NiFeSe] hydrogenase small subunit family.</text>
</comment>
<name>I2B8S5_SHIBC</name>
<keyword evidence="13 16" id="KW-0003">3Fe-4S</keyword>
<dbReference type="GO" id="GO:0046872">
    <property type="term" value="F:metal ion binding"/>
    <property type="evidence" value="ECO:0007669"/>
    <property type="project" value="UniProtKB-KW"/>
</dbReference>
<dbReference type="GO" id="GO:0051539">
    <property type="term" value="F:4 iron, 4 sulfur cluster binding"/>
    <property type="evidence" value="ECO:0007669"/>
    <property type="project" value="UniProtKB-KW"/>
</dbReference>
<feature type="binding site" evidence="16">
    <location>
        <position position="229"/>
    </location>
    <ligand>
        <name>[4Fe-4S] cluster</name>
        <dbReference type="ChEBI" id="CHEBI:49883"/>
        <label>2</label>
    </ligand>
</feature>
<evidence type="ECO:0000259" key="19">
    <source>
        <dbReference type="Pfam" id="PF01058"/>
    </source>
</evidence>
<evidence type="ECO:0000313" key="22">
    <source>
        <dbReference type="Proteomes" id="UP000001955"/>
    </source>
</evidence>
<dbReference type="NCBIfam" id="TIGR00391">
    <property type="entry name" value="hydA"/>
    <property type="match status" value="1"/>
</dbReference>